<gene>
    <name evidence="2" type="ordered locus">CKR_2299</name>
</gene>
<dbReference type="Proteomes" id="UP000007969">
    <property type="component" value="Chromosome"/>
</dbReference>
<proteinExistence type="predicted"/>
<dbReference type="KEGG" id="ckr:CKR_2299"/>
<sequence length="85" mass="10060">MRIRMQEQTLDSFNKVLMRYIYIFFLLAQEIRAIFIVSSTLSIPLSATILTVSFFCKFGTAWMNAGLQQFCRTHFYTFLLFYSAF</sequence>
<name>B9E4C5_CLOK1</name>
<accession>B9E4C5</accession>
<evidence type="ECO:0000313" key="2">
    <source>
        <dbReference type="EMBL" id="BAH07350.1"/>
    </source>
</evidence>
<keyword evidence="1" id="KW-0812">Transmembrane</keyword>
<evidence type="ECO:0000313" key="3">
    <source>
        <dbReference type="Proteomes" id="UP000007969"/>
    </source>
</evidence>
<dbReference type="AlphaFoldDB" id="B9E4C5"/>
<dbReference type="HOGENOM" id="CLU_2506869_0_0_9"/>
<keyword evidence="1" id="KW-0472">Membrane</keyword>
<protein>
    <submittedName>
        <fullName evidence="2">Uncharacterized protein</fullName>
    </submittedName>
</protein>
<organism evidence="2 3">
    <name type="scientific">Clostridium kluyveri (strain NBRC 12016)</name>
    <dbReference type="NCBI Taxonomy" id="583346"/>
    <lineage>
        <taxon>Bacteria</taxon>
        <taxon>Bacillati</taxon>
        <taxon>Bacillota</taxon>
        <taxon>Clostridia</taxon>
        <taxon>Eubacteriales</taxon>
        <taxon>Clostridiaceae</taxon>
        <taxon>Clostridium</taxon>
    </lineage>
</organism>
<evidence type="ECO:0000256" key="1">
    <source>
        <dbReference type="SAM" id="Phobius"/>
    </source>
</evidence>
<reference evidence="3" key="1">
    <citation type="submission" date="2005-09" db="EMBL/GenBank/DDBJ databases">
        <title>Complete genome sequence of Clostridium kluyveri and comparative genomics of Clostridia species.</title>
        <authorList>
            <person name="Inui M."/>
            <person name="Nonaka H."/>
            <person name="Shinoda Y."/>
            <person name="Ikenaga Y."/>
            <person name="Abe M."/>
            <person name="Naito K."/>
            <person name="Vertes A.A."/>
            <person name="Yukawa H."/>
        </authorList>
    </citation>
    <scope>NUCLEOTIDE SEQUENCE [LARGE SCALE GENOMIC DNA]</scope>
    <source>
        <strain evidence="3">NBRC 12016</strain>
    </source>
</reference>
<feature type="transmembrane region" description="Helical" evidence="1">
    <location>
        <begin position="43"/>
        <end position="63"/>
    </location>
</feature>
<dbReference type="EMBL" id="AP009049">
    <property type="protein sequence ID" value="BAH07350.1"/>
    <property type="molecule type" value="Genomic_DNA"/>
</dbReference>
<keyword evidence="1" id="KW-1133">Transmembrane helix</keyword>
<feature type="transmembrane region" description="Helical" evidence="1">
    <location>
        <begin position="20"/>
        <end position="37"/>
    </location>
</feature>